<evidence type="ECO:0000313" key="5">
    <source>
        <dbReference type="Proteomes" id="UP001221898"/>
    </source>
</evidence>
<proteinExistence type="predicted"/>
<feature type="domain" description="Chorein N-terminal" evidence="3">
    <location>
        <begin position="2"/>
        <end position="446"/>
    </location>
</feature>
<keyword evidence="2" id="KW-0175">Coiled coil</keyword>
<dbReference type="EMBL" id="JAINUG010000014">
    <property type="protein sequence ID" value="KAJ8413944.1"/>
    <property type="molecule type" value="Genomic_DNA"/>
</dbReference>
<gene>
    <name evidence="4" type="ORF">AAFF_G00065420</name>
</gene>
<dbReference type="Proteomes" id="UP001221898">
    <property type="component" value="Unassembled WGS sequence"/>
</dbReference>
<dbReference type="PANTHER" id="PTHR16166:SF22">
    <property type="entry name" value="INTERMEMBRANE LIPID TRANSFER PROTEIN VPS13A"/>
    <property type="match status" value="1"/>
</dbReference>
<organism evidence="4 5">
    <name type="scientific">Aldrovandia affinis</name>
    <dbReference type="NCBI Taxonomy" id="143900"/>
    <lineage>
        <taxon>Eukaryota</taxon>
        <taxon>Metazoa</taxon>
        <taxon>Chordata</taxon>
        <taxon>Craniata</taxon>
        <taxon>Vertebrata</taxon>
        <taxon>Euteleostomi</taxon>
        <taxon>Actinopterygii</taxon>
        <taxon>Neopterygii</taxon>
        <taxon>Teleostei</taxon>
        <taxon>Notacanthiformes</taxon>
        <taxon>Halosauridae</taxon>
        <taxon>Aldrovandia</taxon>
    </lineage>
</organism>
<dbReference type="GO" id="GO:0006914">
    <property type="term" value="P:autophagy"/>
    <property type="evidence" value="ECO:0007669"/>
    <property type="project" value="TreeGrafter"/>
</dbReference>
<evidence type="ECO:0000259" key="3">
    <source>
        <dbReference type="Pfam" id="PF12624"/>
    </source>
</evidence>
<dbReference type="PANTHER" id="PTHR16166">
    <property type="entry name" value="VACUOLAR PROTEIN SORTING-ASSOCIATED PROTEIN VPS13"/>
    <property type="match status" value="1"/>
</dbReference>
<dbReference type="GO" id="GO:0006623">
    <property type="term" value="P:protein targeting to vacuole"/>
    <property type="evidence" value="ECO:0007669"/>
    <property type="project" value="TreeGrafter"/>
</dbReference>
<dbReference type="InterPro" id="IPR026854">
    <property type="entry name" value="VPS13_N"/>
</dbReference>
<dbReference type="GO" id="GO:0045053">
    <property type="term" value="P:protein retention in Golgi apparatus"/>
    <property type="evidence" value="ECO:0007669"/>
    <property type="project" value="TreeGrafter"/>
</dbReference>
<dbReference type="InterPro" id="IPR026847">
    <property type="entry name" value="VPS13"/>
</dbReference>
<reference evidence="4" key="1">
    <citation type="journal article" date="2023" name="Science">
        <title>Genome structures resolve the early diversification of teleost fishes.</title>
        <authorList>
            <person name="Parey E."/>
            <person name="Louis A."/>
            <person name="Montfort J."/>
            <person name="Bouchez O."/>
            <person name="Roques C."/>
            <person name="Iampietro C."/>
            <person name="Lluch J."/>
            <person name="Castinel A."/>
            <person name="Donnadieu C."/>
            <person name="Desvignes T."/>
            <person name="Floi Bucao C."/>
            <person name="Jouanno E."/>
            <person name="Wen M."/>
            <person name="Mejri S."/>
            <person name="Dirks R."/>
            <person name="Jansen H."/>
            <person name="Henkel C."/>
            <person name="Chen W.J."/>
            <person name="Zahm M."/>
            <person name="Cabau C."/>
            <person name="Klopp C."/>
            <person name="Thompson A.W."/>
            <person name="Robinson-Rechavi M."/>
            <person name="Braasch I."/>
            <person name="Lecointre G."/>
            <person name="Bobe J."/>
            <person name="Postlethwait J.H."/>
            <person name="Berthelot C."/>
            <person name="Roest Crollius H."/>
            <person name="Guiguen Y."/>
        </authorList>
    </citation>
    <scope>NUCLEOTIDE SEQUENCE</scope>
    <source>
        <strain evidence="4">NC1722</strain>
    </source>
</reference>
<evidence type="ECO:0000256" key="2">
    <source>
        <dbReference type="SAM" id="Coils"/>
    </source>
</evidence>
<evidence type="ECO:0000313" key="4">
    <source>
        <dbReference type="EMBL" id="KAJ8413944.1"/>
    </source>
</evidence>
<accession>A0AAD7T3U0</accession>
<dbReference type="Pfam" id="PF12624">
    <property type="entry name" value="VPS13_N"/>
    <property type="match status" value="1"/>
</dbReference>
<comment type="caution">
    <text evidence="4">The sequence shown here is derived from an EMBL/GenBank/DDBJ whole genome shotgun (WGS) entry which is preliminary data.</text>
</comment>
<feature type="coiled-coil region" evidence="2">
    <location>
        <begin position="93"/>
        <end position="128"/>
    </location>
</feature>
<evidence type="ECO:0000256" key="1">
    <source>
        <dbReference type="ARBA" id="ARBA00022448"/>
    </source>
</evidence>
<keyword evidence="5" id="KW-1185">Reference proteome</keyword>
<name>A0AAD7T3U0_9TELE</name>
<keyword evidence="1" id="KW-0813">Transport</keyword>
<protein>
    <recommendedName>
        <fullName evidence="3">Chorein N-terminal domain-containing protein</fullName>
    </recommendedName>
</protein>
<sequence length="453" mass="52505">MVFESVVVDVLNRFLGDYVVNLDSSQLKLGIWGGDAILRNLEIKENALSQLDIPFKVRAGHIGRLELKIPWKNLYTQSVEATLDGVYLLIVPTASIKYDAEKEEKQLQEARQRELQRIEETKQKAAEKEDPKLEKQDTFVEKLVTQVIKNLQVKISNIHIRYEDHVTNPASPLSFGVSLQNLSLQTADENWVPCLLDEKAKLFYKIVHLDSLFAYWNVNSELYSNHVPEEALNCLKLTIAVQNQIPQDYDFVFRPISARAQLRMNPRSDVDFSAPKVDLVLNLPEVAVELSRPQYVSILELLGSVDMMSRNLPYRKYRPDIPVHTNAYQWWQYVITGILEVNVKPTLHMWSWGHIRTHRQKVKRYRELYKIKITSKKPAEDILRELEEPERTLDIFNITLARQQAEMEATKAGLRIYRPGMKVEEEESQGWFGWMWNWSGESTAEKEPKSGGV</sequence>
<dbReference type="AlphaFoldDB" id="A0AAD7T3U0"/>